<dbReference type="Proteomes" id="UP001458880">
    <property type="component" value="Unassembled WGS sequence"/>
</dbReference>
<proteinExistence type="predicted"/>
<protein>
    <submittedName>
        <fullName evidence="1">Uncharacterized protein</fullName>
    </submittedName>
</protein>
<comment type="caution">
    <text evidence="1">The sequence shown here is derived from an EMBL/GenBank/DDBJ whole genome shotgun (WGS) entry which is preliminary data.</text>
</comment>
<evidence type="ECO:0000313" key="2">
    <source>
        <dbReference type="Proteomes" id="UP001458880"/>
    </source>
</evidence>
<gene>
    <name evidence="1" type="ORF">QE152_g25515</name>
</gene>
<accession>A0AAW1K1S1</accession>
<evidence type="ECO:0000313" key="1">
    <source>
        <dbReference type="EMBL" id="KAK9711366.1"/>
    </source>
</evidence>
<organism evidence="1 2">
    <name type="scientific">Popillia japonica</name>
    <name type="common">Japanese beetle</name>
    <dbReference type="NCBI Taxonomy" id="7064"/>
    <lineage>
        <taxon>Eukaryota</taxon>
        <taxon>Metazoa</taxon>
        <taxon>Ecdysozoa</taxon>
        <taxon>Arthropoda</taxon>
        <taxon>Hexapoda</taxon>
        <taxon>Insecta</taxon>
        <taxon>Pterygota</taxon>
        <taxon>Neoptera</taxon>
        <taxon>Endopterygota</taxon>
        <taxon>Coleoptera</taxon>
        <taxon>Polyphaga</taxon>
        <taxon>Scarabaeiformia</taxon>
        <taxon>Scarabaeidae</taxon>
        <taxon>Rutelinae</taxon>
        <taxon>Popillia</taxon>
    </lineage>
</organism>
<dbReference type="EMBL" id="JASPKY010000281">
    <property type="protein sequence ID" value="KAK9711366.1"/>
    <property type="molecule type" value="Genomic_DNA"/>
</dbReference>
<keyword evidence="2" id="KW-1185">Reference proteome</keyword>
<reference evidence="1 2" key="1">
    <citation type="journal article" date="2024" name="BMC Genomics">
        <title>De novo assembly and annotation of Popillia japonica's genome with initial clues to its potential as an invasive pest.</title>
        <authorList>
            <person name="Cucini C."/>
            <person name="Boschi S."/>
            <person name="Funari R."/>
            <person name="Cardaioli E."/>
            <person name="Iannotti N."/>
            <person name="Marturano G."/>
            <person name="Paoli F."/>
            <person name="Bruttini M."/>
            <person name="Carapelli A."/>
            <person name="Frati F."/>
            <person name="Nardi F."/>
        </authorList>
    </citation>
    <scope>NUCLEOTIDE SEQUENCE [LARGE SCALE GENOMIC DNA]</scope>
    <source>
        <strain evidence="1">DMR45628</strain>
    </source>
</reference>
<dbReference type="AlphaFoldDB" id="A0AAW1K1S1"/>
<sequence length="86" mass="10057">MSNSNEVLYKCSYCQWTFNSFCINYEEHECFKDFNNETEVIIADENNFLTIVARDDTNETQESDLIWAPNTKLSIQDNEATEMLIA</sequence>
<name>A0AAW1K1S1_POPJA</name>